<comment type="caution">
    <text evidence="8">The sequence shown here is derived from an EMBL/GenBank/DDBJ whole genome shotgun (WGS) entry which is preliminary data.</text>
</comment>
<feature type="compositionally biased region" description="Basic and acidic residues" evidence="5">
    <location>
        <begin position="121"/>
        <end position="132"/>
    </location>
</feature>
<feature type="compositionally biased region" description="Polar residues" evidence="5">
    <location>
        <begin position="41"/>
        <end position="52"/>
    </location>
</feature>
<feature type="compositionally biased region" description="Basic and acidic residues" evidence="5">
    <location>
        <begin position="559"/>
        <end position="569"/>
    </location>
</feature>
<feature type="compositionally biased region" description="Basic and acidic residues" evidence="5">
    <location>
        <begin position="54"/>
        <end position="108"/>
    </location>
</feature>
<dbReference type="InterPro" id="IPR006630">
    <property type="entry name" value="La_HTH"/>
</dbReference>
<evidence type="ECO:0000256" key="4">
    <source>
        <dbReference type="PROSITE-ProRule" id="PRU00332"/>
    </source>
</evidence>
<dbReference type="Gene3D" id="1.10.10.10">
    <property type="entry name" value="Winged helix-like DNA-binding domain superfamily/Winged helix DNA-binding domain"/>
    <property type="match status" value="1"/>
</dbReference>
<dbReference type="PANTHER" id="PTHR22792">
    <property type="entry name" value="LUPUS LA PROTEIN-RELATED"/>
    <property type="match status" value="1"/>
</dbReference>
<dbReference type="Pfam" id="PF05383">
    <property type="entry name" value="La"/>
    <property type="match status" value="1"/>
</dbReference>
<feature type="compositionally biased region" description="Basic and acidic residues" evidence="5">
    <location>
        <begin position="229"/>
        <end position="241"/>
    </location>
</feature>
<dbReference type="InterPro" id="IPR035979">
    <property type="entry name" value="RBD_domain_sf"/>
</dbReference>
<feature type="compositionally biased region" description="Low complexity" evidence="5">
    <location>
        <begin position="442"/>
        <end position="451"/>
    </location>
</feature>
<evidence type="ECO:0000256" key="2">
    <source>
        <dbReference type="ARBA" id="ARBA00022884"/>
    </source>
</evidence>
<evidence type="ECO:0000256" key="5">
    <source>
        <dbReference type="SAM" id="MobiDB-lite"/>
    </source>
</evidence>
<feature type="region of interest" description="Disordered" evidence="5">
    <location>
        <begin position="1"/>
        <end position="144"/>
    </location>
</feature>
<feature type="compositionally biased region" description="Basic and acidic residues" evidence="5">
    <location>
        <begin position="484"/>
        <end position="493"/>
    </location>
</feature>
<keyword evidence="3" id="KW-0539">Nucleus</keyword>
<dbReference type="GO" id="GO:0003729">
    <property type="term" value="F:mRNA binding"/>
    <property type="evidence" value="ECO:0007669"/>
    <property type="project" value="TreeGrafter"/>
</dbReference>
<dbReference type="InterPro" id="IPR036390">
    <property type="entry name" value="WH_DNA-bd_sf"/>
</dbReference>
<dbReference type="GO" id="GO:1990904">
    <property type="term" value="C:ribonucleoprotein complex"/>
    <property type="evidence" value="ECO:0007669"/>
    <property type="project" value="InterPro"/>
</dbReference>
<dbReference type="SMART" id="SM00715">
    <property type="entry name" value="LA"/>
    <property type="match status" value="1"/>
</dbReference>
<dbReference type="InterPro" id="IPR000504">
    <property type="entry name" value="RRM_dom"/>
</dbReference>
<dbReference type="InterPro" id="IPR012677">
    <property type="entry name" value="Nucleotide-bd_a/b_plait_sf"/>
</dbReference>
<dbReference type="InterPro" id="IPR045180">
    <property type="entry name" value="La_dom_prot"/>
</dbReference>
<dbReference type="AlphaFoldDB" id="A0AAN8EM33"/>
<dbReference type="GO" id="GO:0006396">
    <property type="term" value="P:RNA processing"/>
    <property type="evidence" value="ECO:0007669"/>
    <property type="project" value="InterPro"/>
</dbReference>
<dbReference type="EMBL" id="JAKLMC020000001">
    <property type="protein sequence ID" value="KAK5958338.1"/>
    <property type="molecule type" value="Genomic_DNA"/>
</dbReference>
<keyword evidence="9" id="KW-1185">Reference proteome</keyword>
<feature type="region of interest" description="Disordered" evidence="5">
    <location>
        <begin position="336"/>
        <end position="569"/>
    </location>
</feature>
<feature type="compositionally biased region" description="Basic and acidic residues" evidence="5">
    <location>
        <begin position="367"/>
        <end position="441"/>
    </location>
</feature>
<feature type="region of interest" description="Disordered" evidence="5">
    <location>
        <begin position="217"/>
        <end position="241"/>
    </location>
</feature>
<feature type="domain" description="RRM" evidence="6">
    <location>
        <begin position="254"/>
        <end position="333"/>
    </location>
</feature>
<dbReference type="PRINTS" id="PR00302">
    <property type="entry name" value="LUPUSLA"/>
</dbReference>
<feature type="domain" description="HTH La-type RNA-binding" evidence="7">
    <location>
        <begin position="140"/>
        <end position="230"/>
    </location>
</feature>
<dbReference type="SUPFAM" id="SSF54928">
    <property type="entry name" value="RNA-binding domain, RBD"/>
    <property type="match status" value="1"/>
</dbReference>
<dbReference type="PANTHER" id="PTHR22792:SF140">
    <property type="entry name" value="ACHILLES, ISOFORM A"/>
    <property type="match status" value="1"/>
</dbReference>
<evidence type="ECO:0000313" key="9">
    <source>
        <dbReference type="Proteomes" id="UP001316803"/>
    </source>
</evidence>
<dbReference type="Gene3D" id="3.30.70.330">
    <property type="match status" value="1"/>
</dbReference>
<dbReference type="Pfam" id="PF00076">
    <property type="entry name" value="RRM_1"/>
    <property type="match status" value="1"/>
</dbReference>
<feature type="compositionally biased region" description="Basic and acidic residues" evidence="5">
    <location>
        <begin position="500"/>
        <end position="528"/>
    </location>
</feature>
<evidence type="ECO:0000313" key="8">
    <source>
        <dbReference type="EMBL" id="KAK5958338.1"/>
    </source>
</evidence>
<dbReference type="GO" id="GO:0005634">
    <property type="term" value="C:nucleus"/>
    <property type="evidence" value="ECO:0007669"/>
    <property type="project" value="UniProtKB-SubCell"/>
</dbReference>
<accession>A0AAN8EM33</accession>
<dbReference type="InterPro" id="IPR002344">
    <property type="entry name" value="Lupus_La"/>
</dbReference>
<reference evidence="8 9" key="1">
    <citation type="submission" date="2022-12" db="EMBL/GenBank/DDBJ databases">
        <title>Genomic features and morphological characterization of a novel Knufia sp. strain isolated from spacecraft assembly facility.</title>
        <authorList>
            <person name="Teixeira M."/>
            <person name="Chander A.M."/>
            <person name="Stajich J.E."/>
            <person name="Venkateswaran K."/>
        </authorList>
    </citation>
    <scope>NUCLEOTIDE SEQUENCE [LARGE SCALE GENOMIC DNA]</scope>
    <source>
        <strain evidence="8 9">FJI-L2-BK-P2</strain>
    </source>
</reference>
<feature type="compositionally biased region" description="Basic residues" evidence="5">
    <location>
        <begin position="109"/>
        <end position="120"/>
    </location>
</feature>
<dbReference type="PROSITE" id="PS50102">
    <property type="entry name" value="RRM"/>
    <property type="match status" value="1"/>
</dbReference>
<comment type="subcellular location">
    <subcellularLocation>
        <location evidence="1">Nucleus</location>
    </subcellularLocation>
</comment>
<dbReference type="InterPro" id="IPR036388">
    <property type="entry name" value="WH-like_DNA-bd_sf"/>
</dbReference>
<feature type="compositionally biased region" description="Basic and acidic residues" evidence="5">
    <location>
        <begin position="24"/>
        <end position="40"/>
    </location>
</feature>
<gene>
    <name evidence="8" type="ORF">OHC33_000180</name>
</gene>
<feature type="compositionally biased region" description="Basic and acidic residues" evidence="5">
    <location>
        <begin position="336"/>
        <end position="357"/>
    </location>
</feature>
<dbReference type="SUPFAM" id="SSF46785">
    <property type="entry name" value="Winged helix' DNA-binding domain"/>
    <property type="match status" value="1"/>
</dbReference>
<feature type="compositionally biased region" description="Low complexity" evidence="5">
    <location>
        <begin position="469"/>
        <end position="483"/>
    </location>
</feature>
<dbReference type="SMART" id="SM00360">
    <property type="entry name" value="RRM"/>
    <property type="match status" value="1"/>
</dbReference>
<sequence>MSAEEAVTDALQQPVEQNAAAAADAEKMLAELNAEGDKPAETTTKPESNGATNGDKKESTVESDAKDETKPDGEGAKDIKSKDQDQRHPDRRNDRRDDRRRDGDDRSSRGRGGRGGGRGRGRGDFQKRDRTNNIKSVLTVEEKSDDPAAIRKQVEFYFSDSNLPMDEFLLDKVGGSENHPVDLDIIRSFKRMRHFEPLEAIIAALKDSTKVRLVDNDTKVQRKQPLPKSADHGTEGKTGNRDHIRVFEDKAMPRTVYVKGFGQEVPSTQFDIEAWFAQYGPTNAIRLRRSEDKVFKGSVFAEFENEELAKKFLETEPKPSFKEKEMQIMSKKEYCEKKAQDIRDGKIQPGPERERPGRGSFRGGRGRGGDRDRGGERRRRDDREDDRDWRTRRDEDRKNGFRDDKRRDNRDSRDKRGGRDRRQSIEKDDRGIPVVKTDDAKSAAIAQAKAVVEAEQKKEQANGGAEVTEAAAEPKVEGAAAVETGKKRERDEEGGAAEEPATKKSADKQMAETQAEDKQVNGVEDAHMAEAVVEQNVPAQENSKKRGREEEGDDAEQPPAKKVDVKGEA</sequence>
<evidence type="ECO:0000259" key="6">
    <source>
        <dbReference type="PROSITE" id="PS50102"/>
    </source>
</evidence>
<evidence type="ECO:0000259" key="7">
    <source>
        <dbReference type="PROSITE" id="PS50961"/>
    </source>
</evidence>
<protein>
    <submittedName>
        <fullName evidence="8">Uncharacterized protein</fullName>
    </submittedName>
</protein>
<dbReference type="PROSITE" id="PS50961">
    <property type="entry name" value="HTH_LA"/>
    <property type="match status" value="1"/>
</dbReference>
<keyword evidence="2 4" id="KW-0694">RNA-binding</keyword>
<dbReference type="CDD" id="cd12291">
    <property type="entry name" value="RRM1_La"/>
    <property type="match status" value="1"/>
</dbReference>
<organism evidence="8 9">
    <name type="scientific">Knufia fluminis</name>
    <dbReference type="NCBI Taxonomy" id="191047"/>
    <lineage>
        <taxon>Eukaryota</taxon>
        <taxon>Fungi</taxon>
        <taxon>Dikarya</taxon>
        <taxon>Ascomycota</taxon>
        <taxon>Pezizomycotina</taxon>
        <taxon>Eurotiomycetes</taxon>
        <taxon>Chaetothyriomycetidae</taxon>
        <taxon>Chaetothyriales</taxon>
        <taxon>Trichomeriaceae</taxon>
        <taxon>Knufia</taxon>
    </lineage>
</organism>
<evidence type="ECO:0000256" key="1">
    <source>
        <dbReference type="ARBA" id="ARBA00004123"/>
    </source>
</evidence>
<name>A0AAN8EM33_9EURO</name>
<proteinExistence type="predicted"/>
<evidence type="ECO:0000256" key="3">
    <source>
        <dbReference type="ARBA" id="ARBA00023242"/>
    </source>
</evidence>
<dbReference type="Proteomes" id="UP001316803">
    <property type="component" value="Unassembled WGS sequence"/>
</dbReference>